<feature type="domain" description="Heterokaryon incompatibility" evidence="1">
    <location>
        <begin position="49"/>
        <end position="181"/>
    </location>
</feature>
<dbReference type="Pfam" id="PF06985">
    <property type="entry name" value="HET"/>
    <property type="match status" value="1"/>
</dbReference>
<evidence type="ECO:0000313" key="2">
    <source>
        <dbReference type="EMBL" id="KAK3050057.1"/>
    </source>
</evidence>
<dbReference type="Proteomes" id="UP001271007">
    <property type="component" value="Unassembled WGS sequence"/>
</dbReference>
<dbReference type="InterPro" id="IPR052895">
    <property type="entry name" value="HetReg/Transcr_Mod"/>
</dbReference>
<name>A0AAJ0DAI6_9PEZI</name>
<comment type="caution">
    <text evidence="2">The sequence shown here is derived from an EMBL/GenBank/DDBJ whole genome shotgun (WGS) entry which is preliminary data.</text>
</comment>
<keyword evidence="3" id="KW-1185">Reference proteome</keyword>
<dbReference type="PANTHER" id="PTHR24148">
    <property type="entry name" value="ANKYRIN REPEAT DOMAIN-CONTAINING PROTEIN 39 HOMOLOG-RELATED"/>
    <property type="match status" value="1"/>
</dbReference>
<protein>
    <recommendedName>
        <fullName evidence="1">Heterokaryon incompatibility domain-containing protein</fullName>
    </recommendedName>
</protein>
<dbReference type="PANTHER" id="PTHR24148:SF73">
    <property type="entry name" value="HET DOMAIN PROTEIN (AFU_ORTHOLOGUE AFUA_8G01020)"/>
    <property type="match status" value="1"/>
</dbReference>
<accession>A0AAJ0DAI6</accession>
<reference evidence="2" key="1">
    <citation type="submission" date="2023-04" db="EMBL/GenBank/DDBJ databases">
        <title>Black Yeasts Isolated from many extreme environments.</title>
        <authorList>
            <person name="Coleine C."/>
            <person name="Stajich J.E."/>
            <person name="Selbmann L."/>
        </authorList>
    </citation>
    <scope>NUCLEOTIDE SEQUENCE</scope>
    <source>
        <strain evidence="2">CCFEE 5312</strain>
    </source>
</reference>
<sequence length="461" mass="52819">MPTTIYQPLDATKRQIRLLRMRPYRDAAGDVIECETRAFSLDDDPVSTAVSYCWTKEPPTRMINLNGESFAVRPNLHNYLDQRWREEDAPDWIFVDAICINQADMAEKTMQVLLMGDVYRNAASVSIIDAEGWLELQAMCDAHPGSSQLDVATHEQRLLLINLQKSITPPSYWLRVWIMQEIILARHLVIRSGPLYINPDRLYLVLKRFFFDGRSIKLTELSSFVGARGKHTKRTETELQFDSRYQALNLLHNRQEGRLSTGGKRSTSIAHALHIYGNQDCTMRYDAIFGLLGLTRSSLKPDYTMSVFELYLFVLVDSGVRHGDEPKNVSRNYLLFHKALVAALDLQPDNIVVALLQQATGPLFSHHFASHAYYRDVLVEYYCKGHRDSALEAVIVRPYALTRSWMILGRLRFYRSQNMVLSGGDSNYKGRTYDEWMARVEEQIATVQRLPAVDDDTTPGT</sequence>
<organism evidence="2 3">
    <name type="scientific">Extremus antarcticus</name>
    <dbReference type="NCBI Taxonomy" id="702011"/>
    <lineage>
        <taxon>Eukaryota</taxon>
        <taxon>Fungi</taxon>
        <taxon>Dikarya</taxon>
        <taxon>Ascomycota</taxon>
        <taxon>Pezizomycotina</taxon>
        <taxon>Dothideomycetes</taxon>
        <taxon>Dothideomycetidae</taxon>
        <taxon>Mycosphaerellales</taxon>
        <taxon>Extremaceae</taxon>
        <taxon>Extremus</taxon>
    </lineage>
</organism>
<dbReference type="AlphaFoldDB" id="A0AAJ0DAI6"/>
<evidence type="ECO:0000259" key="1">
    <source>
        <dbReference type="Pfam" id="PF06985"/>
    </source>
</evidence>
<evidence type="ECO:0000313" key="3">
    <source>
        <dbReference type="Proteomes" id="UP001271007"/>
    </source>
</evidence>
<proteinExistence type="predicted"/>
<dbReference type="InterPro" id="IPR010730">
    <property type="entry name" value="HET"/>
</dbReference>
<dbReference type="EMBL" id="JAWDJX010000035">
    <property type="protein sequence ID" value="KAK3050057.1"/>
    <property type="molecule type" value="Genomic_DNA"/>
</dbReference>
<gene>
    <name evidence="2" type="ORF">LTR09_008712</name>
</gene>